<evidence type="ECO:0000313" key="3">
    <source>
        <dbReference type="Proteomes" id="UP000034616"/>
    </source>
</evidence>
<proteinExistence type="predicted"/>
<feature type="transmembrane region" description="Helical" evidence="1">
    <location>
        <begin position="280"/>
        <end position="306"/>
    </location>
</feature>
<name>A0A0G0UEU9_9BACT</name>
<reference evidence="2 3" key="1">
    <citation type="journal article" date="2015" name="Nature">
        <title>rRNA introns, odd ribosomes, and small enigmatic genomes across a large radiation of phyla.</title>
        <authorList>
            <person name="Brown C.T."/>
            <person name="Hug L.A."/>
            <person name="Thomas B.C."/>
            <person name="Sharon I."/>
            <person name="Castelle C.J."/>
            <person name="Singh A."/>
            <person name="Wilkins M.J."/>
            <person name="Williams K.H."/>
            <person name="Banfield J.F."/>
        </authorList>
    </citation>
    <scope>NUCLEOTIDE SEQUENCE [LARGE SCALE GENOMIC DNA]</scope>
</reference>
<gene>
    <name evidence="2" type="ORF">UU35_C0003G0065</name>
</gene>
<evidence type="ECO:0000256" key="1">
    <source>
        <dbReference type="SAM" id="Phobius"/>
    </source>
</evidence>
<keyword evidence="1" id="KW-1133">Transmembrane helix</keyword>
<accession>A0A0G0UEU9</accession>
<comment type="caution">
    <text evidence="2">The sequence shown here is derived from an EMBL/GenBank/DDBJ whole genome shotgun (WGS) entry which is preliminary data.</text>
</comment>
<evidence type="ECO:0008006" key="4">
    <source>
        <dbReference type="Google" id="ProtNLM"/>
    </source>
</evidence>
<protein>
    <recommendedName>
        <fullName evidence="4">DUF916 domain-containing protein</fullName>
    </recommendedName>
</protein>
<dbReference type="Proteomes" id="UP000034616">
    <property type="component" value="Unassembled WGS sequence"/>
</dbReference>
<sequence>MKWGLWGIGIGLIWQFFLFVSTGSAFAISPAIIELKSSRGEIIQDHVTVVNSENRSQSFYFSSIAFSSDGETGTPRFASSDEKKEGLPAWIAFPYPSITIPANTKLDVPFIINIPTDIQAGSHTAAIVVSDAPSEVVATNQATIQVKTAALIFLTISGKTIESAALLDFNISSVDSSHLTGTWKARIQNQGNVYILPGGTLNFYDIFGRKLVSTNINSDKGRILPGTTRTFSGTFEIVSKSTFLKTVMNQLKTFAIGPITARFEISYGETSQLLETKTLFWVWPWELIFILVVFLGIDFLVSTYFLKHLRRKQQI</sequence>
<evidence type="ECO:0000313" key="2">
    <source>
        <dbReference type="EMBL" id="KKR87438.1"/>
    </source>
</evidence>
<keyword evidence="1" id="KW-0812">Transmembrane</keyword>
<dbReference type="EMBL" id="LCAH01000003">
    <property type="protein sequence ID" value="KKR87438.1"/>
    <property type="molecule type" value="Genomic_DNA"/>
</dbReference>
<organism evidence="2 3">
    <name type="scientific">Candidatus Uhrbacteria bacterium GW2011_GWC2_41_11</name>
    <dbReference type="NCBI Taxonomy" id="1618985"/>
    <lineage>
        <taxon>Bacteria</taxon>
        <taxon>Candidatus Uhriibacteriota</taxon>
    </lineage>
</organism>
<dbReference type="AlphaFoldDB" id="A0A0G0UEU9"/>
<keyword evidence="1" id="KW-0472">Membrane</keyword>